<accession>A0A7V4LCK9</accession>
<dbReference type="AlphaFoldDB" id="A0A7V4LCK9"/>
<gene>
    <name evidence="1" type="ORF">ENT08_03855</name>
</gene>
<evidence type="ECO:0000313" key="1">
    <source>
        <dbReference type="EMBL" id="HGS04859.1"/>
    </source>
</evidence>
<organism evidence="1">
    <name type="scientific">Desulfobacca acetoxidans</name>
    <dbReference type="NCBI Taxonomy" id="60893"/>
    <lineage>
        <taxon>Bacteria</taxon>
        <taxon>Pseudomonadati</taxon>
        <taxon>Thermodesulfobacteriota</taxon>
        <taxon>Desulfobaccia</taxon>
        <taxon>Desulfobaccales</taxon>
        <taxon>Desulfobaccaceae</taxon>
        <taxon>Desulfobacca</taxon>
    </lineage>
</organism>
<name>A0A7V4LCK9_9BACT</name>
<comment type="caution">
    <text evidence="1">The sequence shown here is derived from an EMBL/GenBank/DDBJ whole genome shotgun (WGS) entry which is preliminary data.</text>
</comment>
<protein>
    <submittedName>
        <fullName evidence="1">DUF3800 domain-containing protein</fullName>
    </submittedName>
</protein>
<sequence length="294" mass="34973">MNELKVSHLAFSDESHWNRGRYRGIGLVTIGINKYEEANKQIISILNESNIEEIKWQKIQGAKYRFAALKLCEFAINSAINNILRIDVLIWDIEDSRHKIKKRDDIANLQRMYYHLFKYVLKECWPDNLIWELRPDDHHGIEWQNLKNFLSKKEIDIGIVNIDLFKDKTFKLLIRHAFHISDICPKDSKSEPFIQLADFFVGLVIFSREHYEKFKLWKNKKGPQLSLIEQEIDNISISENERFQILDSFNQMCKKNKLQISLDGSKGLRSKNPNKHINFWWYEPQHDEDKAPTK</sequence>
<proteinExistence type="predicted"/>
<dbReference type="Pfam" id="PF12686">
    <property type="entry name" value="DUF3800"/>
    <property type="match status" value="1"/>
</dbReference>
<dbReference type="InterPro" id="IPR024524">
    <property type="entry name" value="DUF3800"/>
</dbReference>
<reference evidence="1" key="1">
    <citation type="journal article" date="2020" name="mSystems">
        <title>Genome- and Community-Level Interaction Insights into Carbon Utilization and Element Cycling Functions of Hydrothermarchaeota in Hydrothermal Sediment.</title>
        <authorList>
            <person name="Zhou Z."/>
            <person name="Liu Y."/>
            <person name="Xu W."/>
            <person name="Pan J."/>
            <person name="Luo Z.H."/>
            <person name="Li M."/>
        </authorList>
    </citation>
    <scope>NUCLEOTIDE SEQUENCE [LARGE SCALE GENOMIC DNA]</scope>
    <source>
        <strain evidence="1">SpSt-548</strain>
    </source>
</reference>
<dbReference type="EMBL" id="DSXI01000222">
    <property type="protein sequence ID" value="HGS04859.1"/>
    <property type="molecule type" value="Genomic_DNA"/>
</dbReference>